<dbReference type="Proteomes" id="UP000272729">
    <property type="component" value="Unassembled WGS sequence"/>
</dbReference>
<protein>
    <submittedName>
        <fullName evidence="2">Uncharacterized protein</fullName>
    </submittedName>
</protein>
<reference evidence="2 3" key="1">
    <citation type="submission" date="2018-10" db="EMBL/GenBank/DDBJ databases">
        <title>Sequencing the genomes of 1000 actinobacteria strains.</title>
        <authorList>
            <person name="Klenk H.-P."/>
        </authorList>
    </citation>
    <scope>NUCLEOTIDE SEQUENCE [LARGE SCALE GENOMIC DNA]</scope>
    <source>
        <strain evidence="2 3">DSM 43911</strain>
    </source>
</reference>
<gene>
    <name evidence="2" type="ORF">DFJ66_2747</name>
</gene>
<feature type="region of interest" description="Disordered" evidence="1">
    <location>
        <begin position="285"/>
        <end position="307"/>
    </location>
</feature>
<sequence length="307" mass="32866">MERRAWPTAPTTTRVSPAKRPTTPADRQPSATAKSPIPATVWTAGHHPIDLDATWPTALVEKLVTAFSQPAAKVVLLAHPHTTTHDAALDGVIDHAPGMPPDPELADALHTIEHLGRTAQLRHIPDTTPTHQPRRLRSVDTAAQPRFTAPGIGTNVATDGSHDADLVIASLRPEHSGEQSADLVAALATHLLRVGGILAVLTHCDWAPGELTDPTGAVVAAGQNADLLYLQHIVALHTPLHNGEFHPAHHNDNDAAARAHHRAQVRGLPAPHLRIHSDVLVFAQPHDHRPPPLTAPTHQRALDGDIR</sequence>
<dbReference type="AlphaFoldDB" id="A0A495X812"/>
<accession>A0A495X812</accession>
<organism evidence="2 3">
    <name type="scientific">Saccharothrix variisporea</name>
    <dbReference type="NCBI Taxonomy" id="543527"/>
    <lineage>
        <taxon>Bacteria</taxon>
        <taxon>Bacillati</taxon>
        <taxon>Actinomycetota</taxon>
        <taxon>Actinomycetes</taxon>
        <taxon>Pseudonocardiales</taxon>
        <taxon>Pseudonocardiaceae</taxon>
        <taxon>Saccharothrix</taxon>
    </lineage>
</organism>
<feature type="compositionally biased region" description="Low complexity" evidence="1">
    <location>
        <begin position="1"/>
        <end position="14"/>
    </location>
</feature>
<comment type="caution">
    <text evidence="2">The sequence shown here is derived from an EMBL/GenBank/DDBJ whole genome shotgun (WGS) entry which is preliminary data.</text>
</comment>
<dbReference type="EMBL" id="RBXR01000001">
    <property type="protein sequence ID" value="RKT69516.1"/>
    <property type="molecule type" value="Genomic_DNA"/>
</dbReference>
<proteinExistence type="predicted"/>
<keyword evidence="3" id="KW-1185">Reference proteome</keyword>
<feature type="region of interest" description="Disordered" evidence="1">
    <location>
        <begin position="1"/>
        <end position="36"/>
    </location>
</feature>
<name>A0A495X812_9PSEU</name>
<evidence type="ECO:0000256" key="1">
    <source>
        <dbReference type="SAM" id="MobiDB-lite"/>
    </source>
</evidence>
<evidence type="ECO:0000313" key="2">
    <source>
        <dbReference type="EMBL" id="RKT69516.1"/>
    </source>
</evidence>
<evidence type="ECO:0000313" key="3">
    <source>
        <dbReference type="Proteomes" id="UP000272729"/>
    </source>
</evidence>